<proteinExistence type="predicted"/>
<reference evidence="3" key="1">
    <citation type="submission" date="2020-01" db="EMBL/GenBank/DDBJ databases">
        <title>'Steroidobacter agaridevorans' sp. nov., agar-degrading bacteria isolated from rhizosphere soils.</title>
        <authorList>
            <person name="Ikenaga M."/>
            <person name="Kataoka M."/>
            <person name="Murouchi A."/>
            <person name="Katsuragi S."/>
            <person name="Sakai M."/>
        </authorList>
    </citation>
    <scope>NUCLEOTIDE SEQUENCE [LARGE SCALE GENOMIC DNA]</scope>
    <source>
        <strain evidence="3">YU21-B</strain>
    </source>
</reference>
<dbReference type="InterPro" id="IPR011051">
    <property type="entry name" value="RmlC_Cupin_sf"/>
</dbReference>
<dbReference type="NCBIfam" id="TIGR04366">
    <property type="entry name" value="cupin_WbuC"/>
    <property type="match status" value="1"/>
</dbReference>
<evidence type="ECO:0000313" key="3">
    <source>
        <dbReference type="Proteomes" id="UP000445000"/>
    </source>
</evidence>
<sequence length="159" mass="17671">MKLISNTLLDEMTAKAAASPRRRAHHNLHSSADDPVQRFVVVAHSDTYIRPHRHLTKSELCTVVRGRFEVVVFDADGTIVERTLIGEGTPNVAYELPRETWHTLLVHTDGAAFVEIKEGPYDPSTAAEFARWAPEEGSPAIARFQHWVKTAAPGARLLP</sequence>
<evidence type="ECO:0000259" key="1">
    <source>
        <dbReference type="Pfam" id="PF19480"/>
    </source>
</evidence>
<dbReference type="Proteomes" id="UP000445000">
    <property type="component" value="Unassembled WGS sequence"/>
</dbReference>
<dbReference type="RefSeq" id="WP_161815737.1">
    <property type="nucleotide sequence ID" value="NZ_BLJN01000008.1"/>
</dbReference>
<comment type="caution">
    <text evidence="2">The sequence shown here is derived from an EMBL/GenBank/DDBJ whole genome shotgun (WGS) entry which is preliminary data.</text>
</comment>
<dbReference type="CDD" id="cd07005">
    <property type="entry name" value="cupin_WbuC-like"/>
    <property type="match status" value="1"/>
</dbReference>
<dbReference type="InterPro" id="IPR014710">
    <property type="entry name" value="RmlC-like_jellyroll"/>
</dbReference>
<evidence type="ECO:0000313" key="2">
    <source>
        <dbReference type="EMBL" id="GFE84124.1"/>
    </source>
</evidence>
<dbReference type="InterPro" id="IPR046058">
    <property type="entry name" value="WbuC_cupin"/>
</dbReference>
<dbReference type="Pfam" id="PF19480">
    <property type="entry name" value="DUF6016"/>
    <property type="match status" value="1"/>
</dbReference>
<protein>
    <recommendedName>
        <fullName evidence="1">Cupin fold metalloprotein WbuC cupin domain-containing protein</fullName>
    </recommendedName>
</protein>
<gene>
    <name evidence="2" type="ORF">GCM10011487_61240</name>
</gene>
<dbReference type="EMBL" id="BLJN01000008">
    <property type="protein sequence ID" value="GFE84124.1"/>
    <property type="molecule type" value="Genomic_DNA"/>
</dbReference>
<feature type="domain" description="Cupin fold metalloprotein WbuC cupin" evidence="1">
    <location>
        <begin position="4"/>
        <end position="84"/>
    </location>
</feature>
<keyword evidence="3" id="KW-1185">Reference proteome</keyword>
<name>A0A829YL18_9GAMM</name>
<organism evidence="2 3">
    <name type="scientific">Steroidobacter agaridevorans</name>
    <dbReference type="NCBI Taxonomy" id="2695856"/>
    <lineage>
        <taxon>Bacteria</taxon>
        <taxon>Pseudomonadati</taxon>
        <taxon>Pseudomonadota</taxon>
        <taxon>Gammaproteobacteria</taxon>
        <taxon>Steroidobacterales</taxon>
        <taxon>Steroidobacteraceae</taxon>
        <taxon>Steroidobacter</taxon>
    </lineage>
</organism>
<dbReference type="InterPro" id="IPR027565">
    <property type="entry name" value="Cupin_WbuC"/>
</dbReference>
<dbReference type="SUPFAM" id="SSF51182">
    <property type="entry name" value="RmlC-like cupins"/>
    <property type="match status" value="1"/>
</dbReference>
<accession>A0A829YL18</accession>
<dbReference type="Gene3D" id="2.60.120.10">
    <property type="entry name" value="Jelly Rolls"/>
    <property type="match status" value="1"/>
</dbReference>
<dbReference type="AlphaFoldDB" id="A0A829YL18"/>